<dbReference type="EMBL" id="JAHYIQ010000016">
    <property type="protein sequence ID" value="KAK1125247.1"/>
    <property type="molecule type" value="Genomic_DNA"/>
</dbReference>
<keyword evidence="3" id="KW-1185">Reference proteome</keyword>
<feature type="compositionally biased region" description="Basic and acidic residues" evidence="1">
    <location>
        <begin position="298"/>
        <end position="321"/>
    </location>
</feature>
<protein>
    <submittedName>
        <fullName evidence="2">Uncharacterized protein</fullName>
    </submittedName>
</protein>
<accession>A0AA40KLW5</accession>
<name>A0AA40KLW5_9HYME</name>
<dbReference type="AlphaFoldDB" id="A0AA40KLW5"/>
<evidence type="ECO:0000313" key="3">
    <source>
        <dbReference type="Proteomes" id="UP001177670"/>
    </source>
</evidence>
<feature type="region of interest" description="Disordered" evidence="1">
    <location>
        <begin position="234"/>
        <end position="321"/>
    </location>
</feature>
<gene>
    <name evidence="2" type="ORF">K0M31_005620</name>
</gene>
<feature type="compositionally biased region" description="Basic residues" evidence="1">
    <location>
        <begin position="253"/>
        <end position="267"/>
    </location>
</feature>
<evidence type="ECO:0000313" key="2">
    <source>
        <dbReference type="EMBL" id="KAK1125247.1"/>
    </source>
</evidence>
<reference evidence="2" key="1">
    <citation type="submission" date="2021-10" db="EMBL/GenBank/DDBJ databases">
        <title>Melipona bicolor Genome sequencing and assembly.</title>
        <authorList>
            <person name="Araujo N.S."/>
            <person name="Arias M.C."/>
        </authorList>
    </citation>
    <scope>NUCLEOTIDE SEQUENCE</scope>
    <source>
        <strain evidence="2">USP_2M_L1-L4_2017</strain>
        <tissue evidence="2">Whole body</tissue>
    </source>
</reference>
<dbReference type="Proteomes" id="UP001177670">
    <property type="component" value="Unassembled WGS sequence"/>
</dbReference>
<organism evidence="2 3">
    <name type="scientific">Melipona bicolor</name>
    <dbReference type="NCBI Taxonomy" id="60889"/>
    <lineage>
        <taxon>Eukaryota</taxon>
        <taxon>Metazoa</taxon>
        <taxon>Ecdysozoa</taxon>
        <taxon>Arthropoda</taxon>
        <taxon>Hexapoda</taxon>
        <taxon>Insecta</taxon>
        <taxon>Pterygota</taxon>
        <taxon>Neoptera</taxon>
        <taxon>Endopterygota</taxon>
        <taxon>Hymenoptera</taxon>
        <taxon>Apocrita</taxon>
        <taxon>Aculeata</taxon>
        <taxon>Apoidea</taxon>
        <taxon>Anthophila</taxon>
        <taxon>Apidae</taxon>
        <taxon>Melipona</taxon>
    </lineage>
</organism>
<sequence>MYGLYLCDICVSQLMINKEVYKDTGGSKLVAKVVFINFPATEIVERNRYVKDEIIYVYEFNNGQSFHFSMPCEQLVKKMKRIFLNIGVFRVDDNFPICSAQSRASGCACDLGKIGVEGPTPFVFRGPFELVDTGNSFAGYLDLDVTVTNLGRSVVTPYALAPSCFVFKSHHDGPEYKCDTKESSKLPRRTNVLVGDNLAAMGNLVMDNLLDTSPHGNLTRDVAGISPVADHLALGSPASKLPRPPLVDPTLATRKKKDKKRRKKRSSRPQQCCDFSDEPPSIIFPRTGNAEKTTATIEKGKTPETPERGEEGKKTHPRFDA</sequence>
<comment type="caution">
    <text evidence="2">The sequence shown here is derived from an EMBL/GenBank/DDBJ whole genome shotgun (WGS) entry which is preliminary data.</text>
</comment>
<dbReference type="Pfam" id="PF14924">
    <property type="entry name" value="MAP10_N"/>
    <property type="match status" value="1"/>
</dbReference>
<evidence type="ECO:0000256" key="1">
    <source>
        <dbReference type="SAM" id="MobiDB-lite"/>
    </source>
</evidence>
<proteinExistence type="predicted"/>